<sequence length="507" mass="57008">MLQITSQTSARTALARLKKDLITQGLKDTLSALPQLSWMRIECQSCCVSEYPYRVIVGTKKSRNGSTIWAVLRGNPIPLTPSSKAPQLDFALGDASPNMLGPGSFYQFDSVALVEPFKSYWANTAGSISADTPTKSGSWDTRRGGFKGLVYWYLLNHAAERNVTFRVPKTIPGYLKQALLALSRPMITIAPRGTERVMQEDEDEADGSDYFESEEVETETDDEGAGTRAQIATLEEKLRRLKQRTRAELFNSSMLVRNSRTTRLETIRPERTHRHRQRRLVRAAPRQKRGRPLIESDGEYDGDSDVVEQRRTIHSRTWTQRQRPRVQATSPEPRSNTTVLDPPHLPVPSSIDEDSDRDRSTTGEQLLQRFKRPTSRVATGHTRPQRDNAVAALGATSPAIRNKPSATSPNHLTPIPAALAIHPPSNPPTHQNHQFTPSDLLSGMKTALHKSEKLDLKLTSIEQQERHLMAQLAEIEKQKKEADDERRKNWVVMGYIAEGMKRKGEGR</sequence>
<feature type="compositionally biased region" description="Acidic residues" evidence="2">
    <location>
        <begin position="200"/>
        <end position="224"/>
    </location>
</feature>
<evidence type="ECO:0000313" key="4">
    <source>
        <dbReference type="Proteomes" id="UP000813461"/>
    </source>
</evidence>
<protein>
    <submittedName>
        <fullName evidence="3">Uncharacterized protein</fullName>
    </submittedName>
</protein>
<accession>A0A8K0W0G8</accession>
<feature type="region of interest" description="Disordered" evidence="2">
    <location>
        <begin position="260"/>
        <end position="437"/>
    </location>
</feature>
<proteinExistence type="predicted"/>
<organism evidence="3 4">
    <name type="scientific">Paraphoma chrysanthemicola</name>
    <dbReference type="NCBI Taxonomy" id="798071"/>
    <lineage>
        <taxon>Eukaryota</taxon>
        <taxon>Fungi</taxon>
        <taxon>Dikarya</taxon>
        <taxon>Ascomycota</taxon>
        <taxon>Pezizomycotina</taxon>
        <taxon>Dothideomycetes</taxon>
        <taxon>Pleosporomycetidae</taxon>
        <taxon>Pleosporales</taxon>
        <taxon>Pleosporineae</taxon>
        <taxon>Phaeosphaeriaceae</taxon>
        <taxon>Paraphoma</taxon>
    </lineage>
</organism>
<dbReference type="AlphaFoldDB" id="A0A8K0W0G8"/>
<feature type="compositionally biased region" description="Polar residues" evidence="2">
    <location>
        <begin position="315"/>
        <end position="339"/>
    </location>
</feature>
<dbReference type="Proteomes" id="UP000813461">
    <property type="component" value="Unassembled WGS sequence"/>
</dbReference>
<feature type="coiled-coil region" evidence="1">
    <location>
        <begin position="458"/>
        <end position="488"/>
    </location>
</feature>
<reference evidence="3" key="1">
    <citation type="journal article" date="2021" name="Nat. Commun.">
        <title>Genetic determinants of endophytism in the Arabidopsis root mycobiome.</title>
        <authorList>
            <person name="Mesny F."/>
            <person name="Miyauchi S."/>
            <person name="Thiergart T."/>
            <person name="Pickel B."/>
            <person name="Atanasova L."/>
            <person name="Karlsson M."/>
            <person name="Huettel B."/>
            <person name="Barry K.W."/>
            <person name="Haridas S."/>
            <person name="Chen C."/>
            <person name="Bauer D."/>
            <person name="Andreopoulos W."/>
            <person name="Pangilinan J."/>
            <person name="LaButti K."/>
            <person name="Riley R."/>
            <person name="Lipzen A."/>
            <person name="Clum A."/>
            <person name="Drula E."/>
            <person name="Henrissat B."/>
            <person name="Kohler A."/>
            <person name="Grigoriev I.V."/>
            <person name="Martin F.M."/>
            <person name="Hacquard S."/>
        </authorList>
    </citation>
    <scope>NUCLEOTIDE SEQUENCE</scope>
    <source>
        <strain evidence="3">MPI-SDFR-AT-0120</strain>
    </source>
</reference>
<evidence type="ECO:0000256" key="1">
    <source>
        <dbReference type="SAM" id="Coils"/>
    </source>
</evidence>
<comment type="caution">
    <text evidence="3">The sequence shown here is derived from an EMBL/GenBank/DDBJ whole genome shotgun (WGS) entry which is preliminary data.</text>
</comment>
<keyword evidence="4" id="KW-1185">Reference proteome</keyword>
<dbReference type="EMBL" id="JAGMVJ010000007">
    <property type="protein sequence ID" value="KAH7088720.1"/>
    <property type="molecule type" value="Genomic_DNA"/>
</dbReference>
<evidence type="ECO:0000313" key="3">
    <source>
        <dbReference type="EMBL" id="KAH7088720.1"/>
    </source>
</evidence>
<gene>
    <name evidence="3" type="ORF">FB567DRAFT_578540</name>
</gene>
<feature type="compositionally biased region" description="Acidic residues" evidence="2">
    <location>
        <begin position="296"/>
        <end position="306"/>
    </location>
</feature>
<feature type="compositionally biased region" description="Basic residues" evidence="2">
    <location>
        <begin position="271"/>
        <end position="291"/>
    </location>
</feature>
<dbReference type="OrthoDB" id="3800734at2759"/>
<name>A0A8K0W0G8_9PLEO</name>
<feature type="region of interest" description="Disordered" evidence="2">
    <location>
        <begin position="195"/>
        <end position="226"/>
    </location>
</feature>
<feature type="compositionally biased region" description="Polar residues" evidence="2">
    <location>
        <begin position="428"/>
        <end position="437"/>
    </location>
</feature>
<keyword evidence="1" id="KW-0175">Coiled coil</keyword>
<evidence type="ECO:0000256" key="2">
    <source>
        <dbReference type="SAM" id="MobiDB-lite"/>
    </source>
</evidence>